<dbReference type="GO" id="GO:0005840">
    <property type="term" value="C:ribosome"/>
    <property type="evidence" value="ECO:0007669"/>
    <property type="project" value="UniProtKB-KW"/>
</dbReference>
<keyword evidence="5" id="KW-0833">Ubl conjugation pathway</keyword>
<gene>
    <name evidence="11" type="primary">Rpl24</name>
    <name evidence="11" type="ORF">GTO96_0013326</name>
</gene>
<dbReference type="PROSITE" id="PS01073">
    <property type="entry name" value="RIBOSOMAL_L24E"/>
    <property type="match status" value="1"/>
</dbReference>
<dbReference type="Gene3D" id="6.10.250.1270">
    <property type="match status" value="1"/>
</dbReference>
<feature type="non-terminal residue" evidence="11">
    <location>
        <position position="289"/>
    </location>
</feature>
<dbReference type="FunFam" id="1.10.418.20:FF:000004">
    <property type="entry name" value="sentrin-specific protease 7 isoform X1"/>
    <property type="match status" value="1"/>
</dbReference>
<feature type="domain" description="TRASH" evidence="10">
    <location>
        <begin position="21"/>
        <end position="59"/>
    </location>
</feature>
<comment type="caution">
    <text evidence="11">The sequence shown here is derived from an EMBL/GenBank/DDBJ whole genome shotgun (WGS) entry which is preliminary data.</text>
</comment>
<name>A0A8X8BIK4_POLSE</name>
<dbReference type="GO" id="GO:0070139">
    <property type="term" value="F:SUMO-specific endopeptidase activity"/>
    <property type="evidence" value="ECO:0007669"/>
    <property type="project" value="TreeGrafter"/>
</dbReference>
<dbReference type="AlphaFoldDB" id="A0A8X8BIK4"/>
<evidence type="ECO:0000256" key="6">
    <source>
        <dbReference type="ARBA" id="ARBA00022980"/>
    </source>
</evidence>
<proteinExistence type="inferred from homology"/>
<dbReference type="Proteomes" id="UP000886611">
    <property type="component" value="Unassembled WGS sequence"/>
</dbReference>
<evidence type="ECO:0000256" key="3">
    <source>
        <dbReference type="ARBA" id="ARBA00011133"/>
    </source>
</evidence>
<dbReference type="Gene3D" id="1.10.418.20">
    <property type="match status" value="2"/>
</dbReference>
<dbReference type="SUPFAM" id="SSF54001">
    <property type="entry name" value="Cysteine proteinases"/>
    <property type="match status" value="1"/>
</dbReference>
<dbReference type="PANTHER" id="PTHR46896">
    <property type="entry name" value="SENTRIN-SPECIFIC PROTEASE"/>
    <property type="match status" value="1"/>
</dbReference>
<keyword evidence="6" id="KW-0689">Ribosomal protein</keyword>
<comment type="subcellular location">
    <subcellularLocation>
        <location evidence="1">Cytoplasm</location>
    </subcellularLocation>
</comment>
<evidence type="ECO:0000313" key="12">
    <source>
        <dbReference type="Proteomes" id="UP000886611"/>
    </source>
</evidence>
<evidence type="ECO:0000256" key="9">
    <source>
        <dbReference type="ARBA" id="ARBA00041213"/>
    </source>
</evidence>
<dbReference type="InterPro" id="IPR023442">
    <property type="entry name" value="Ribosomal_eL24_CS"/>
</dbReference>
<dbReference type="GO" id="GO:0016926">
    <property type="term" value="P:protein desumoylation"/>
    <property type="evidence" value="ECO:0007669"/>
    <property type="project" value="TreeGrafter"/>
</dbReference>
<evidence type="ECO:0000256" key="2">
    <source>
        <dbReference type="ARBA" id="ARBA00005647"/>
    </source>
</evidence>
<feature type="non-terminal residue" evidence="11">
    <location>
        <position position="1"/>
    </location>
</feature>
<comment type="subunit">
    <text evidence="3">Component of the large ribosomal subunit.</text>
</comment>
<dbReference type="PANTHER" id="PTHR46896:SF3">
    <property type="entry name" value="FI06413P-RELATED"/>
    <property type="match status" value="1"/>
</dbReference>
<evidence type="ECO:0000256" key="1">
    <source>
        <dbReference type="ARBA" id="ARBA00004496"/>
    </source>
</evidence>
<dbReference type="GO" id="GO:0005737">
    <property type="term" value="C:cytoplasm"/>
    <property type="evidence" value="ECO:0007669"/>
    <property type="project" value="UniProtKB-SubCell"/>
</dbReference>
<dbReference type="InterPro" id="IPR011017">
    <property type="entry name" value="TRASH_dom"/>
</dbReference>
<dbReference type="SUPFAM" id="SSF57716">
    <property type="entry name" value="Glucocorticoid receptor-like (DNA-binding domain)"/>
    <property type="match status" value="1"/>
</dbReference>
<dbReference type="InterPro" id="IPR000988">
    <property type="entry name" value="Ribosomal_eL24-rel_N"/>
</dbReference>
<keyword evidence="4" id="KW-0963">Cytoplasm</keyword>
<dbReference type="Gene3D" id="2.30.170.20">
    <property type="entry name" value="Ribosomal protein L24e"/>
    <property type="match status" value="1"/>
</dbReference>
<evidence type="ECO:0000256" key="4">
    <source>
        <dbReference type="ARBA" id="ARBA00022490"/>
    </source>
</evidence>
<protein>
    <recommendedName>
        <fullName evidence="8">Large ribosomal subunit protein eL24</fullName>
    </recommendedName>
    <alternativeName>
        <fullName evidence="9">60S ribosomal protein L24</fullName>
    </alternativeName>
</protein>
<dbReference type="CDD" id="cd00472">
    <property type="entry name" value="Ribosomal_L24e_L24"/>
    <property type="match status" value="1"/>
</dbReference>
<dbReference type="Pfam" id="PF01246">
    <property type="entry name" value="Ribosomal_L24e"/>
    <property type="match status" value="1"/>
</dbReference>
<evidence type="ECO:0000313" key="11">
    <source>
        <dbReference type="EMBL" id="KAG2456641.1"/>
    </source>
</evidence>
<evidence type="ECO:0000259" key="10">
    <source>
        <dbReference type="SMART" id="SM00746"/>
    </source>
</evidence>
<comment type="similarity">
    <text evidence="2">Belongs to the eukaryotic ribosomal protein eL24 family.</text>
</comment>
<dbReference type="FunFam" id="2.30.170.20:FF:000004">
    <property type="entry name" value="60S ribosomal protein l24"/>
    <property type="match status" value="1"/>
</dbReference>
<sequence>MSNSFLFFPPLFFFKCRVELCSFSGYKIYPGHGRRYARIDGKVFQFLNAKCESAFLAKRNPRQINWTVLYRRKHKKGQSEEVQKKRARRVVKLQRAITGASLAEILAKRNQKPEVRKAQREQAIRLIVFPPPPAKGGIAVTTEDLECLDNEQFLNDVIIDFYLKSHWYLVVICFPGLEEPVIEDRIRQELQTNGDKRDICEKALLDIDYSKIKEEPPNCGIDPDKTEASNKLHKSGCRKQQQRNLLNPVVHFDLPLQLENWFSRQEVKRKRDAIRDLVLQLSKKQKTMS</sequence>
<evidence type="ECO:0000256" key="5">
    <source>
        <dbReference type="ARBA" id="ARBA00022786"/>
    </source>
</evidence>
<dbReference type="SMART" id="SM00746">
    <property type="entry name" value="TRASH"/>
    <property type="match status" value="1"/>
</dbReference>
<keyword evidence="7" id="KW-0687">Ribonucleoprotein</keyword>
<dbReference type="GO" id="GO:0005634">
    <property type="term" value="C:nucleus"/>
    <property type="evidence" value="ECO:0007669"/>
    <property type="project" value="TreeGrafter"/>
</dbReference>
<dbReference type="EMBL" id="JAATIS010008602">
    <property type="protein sequence ID" value="KAG2456641.1"/>
    <property type="molecule type" value="Genomic_DNA"/>
</dbReference>
<organism evidence="11 12">
    <name type="scientific">Polypterus senegalus</name>
    <name type="common">Senegal bichir</name>
    <dbReference type="NCBI Taxonomy" id="55291"/>
    <lineage>
        <taxon>Eukaryota</taxon>
        <taxon>Metazoa</taxon>
        <taxon>Chordata</taxon>
        <taxon>Craniata</taxon>
        <taxon>Vertebrata</taxon>
        <taxon>Euteleostomi</taxon>
        <taxon>Actinopterygii</taxon>
        <taxon>Polypteriformes</taxon>
        <taxon>Polypteridae</taxon>
        <taxon>Polypterus</taxon>
    </lineage>
</organism>
<dbReference type="GO" id="GO:1990904">
    <property type="term" value="C:ribonucleoprotein complex"/>
    <property type="evidence" value="ECO:0007669"/>
    <property type="project" value="UniProtKB-KW"/>
</dbReference>
<keyword evidence="12" id="KW-1185">Reference proteome</keyword>
<evidence type="ECO:0000256" key="7">
    <source>
        <dbReference type="ARBA" id="ARBA00023274"/>
    </source>
</evidence>
<reference evidence="11 12" key="1">
    <citation type="journal article" date="2021" name="Cell">
        <title>Tracing the genetic footprints of vertebrate landing in non-teleost ray-finned fishes.</title>
        <authorList>
            <person name="Bi X."/>
            <person name="Wang K."/>
            <person name="Yang L."/>
            <person name="Pan H."/>
            <person name="Jiang H."/>
            <person name="Wei Q."/>
            <person name="Fang M."/>
            <person name="Yu H."/>
            <person name="Zhu C."/>
            <person name="Cai Y."/>
            <person name="He Y."/>
            <person name="Gan X."/>
            <person name="Zeng H."/>
            <person name="Yu D."/>
            <person name="Zhu Y."/>
            <person name="Jiang H."/>
            <person name="Qiu Q."/>
            <person name="Yang H."/>
            <person name="Zhang Y.E."/>
            <person name="Wang W."/>
            <person name="Zhu M."/>
            <person name="He S."/>
            <person name="Zhang G."/>
        </authorList>
    </citation>
    <scope>NUCLEOTIDE SEQUENCE [LARGE SCALE GENOMIC DNA]</scope>
    <source>
        <strain evidence="11">Bchr_013</strain>
    </source>
</reference>
<accession>A0A8X8BIK4</accession>
<dbReference type="InterPro" id="IPR038765">
    <property type="entry name" value="Papain-like_cys_pep_sf"/>
</dbReference>
<dbReference type="InterPro" id="IPR051947">
    <property type="entry name" value="Sentrin-specific_protease"/>
</dbReference>
<dbReference type="InterPro" id="IPR038630">
    <property type="entry name" value="L24e/L24_sf"/>
</dbReference>
<evidence type="ECO:0000256" key="8">
    <source>
        <dbReference type="ARBA" id="ARBA00040612"/>
    </source>
</evidence>